<proteinExistence type="predicted"/>
<dbReference type="InterPro" id="IPR051266">
    <property type="entry name" value="CLCR"/>
</dbReference>
<dbReference type="InterPro" id="IPR036465">
    <property type="entry name" value="vWFA_dom_sf"/>
</dbReference>
<dbReference type="Proteomes" id="UP001178507">
    <property type="component" value="Unassembled WGS sequence"/>
</dbReference>
<sequence>MALRASAYRTASGAEVAVSLQVVAERRAPSDLCLVIDVSGSMQLPAILKDREANAELSILDIVVHSCRSVVHTLSAEDTLGIVTYSDQAAVVLEPTAMSEPGKARAEEALQKLRADGQTNLWQGLETALDLLRRSPRPGALGSALLLTDGKPNVEPTGGHLAALQRYKEQHGLPCTLHTFGFGSDLDSELLDQLAAAAGGVYVFIPDAGFVGTALVNCTAAAVTAAGRNLRLSVAAAPNVALKGCVGYELGPCLELGSVQLGQSKAWERGLERNPWEDDLDESDVP</sequence>
<dbReference type="Gene3D" id="3.40.50.410">
    <property type="entry name" value="von Willebrand factor, type A domain"/>
    <property type="match status" value="1"/>
</dbReference>
<keyword evidence="3" id="KW-1185">Reference proteome</keyword>
<dbReference type="AlphaFoldDB" id="A0AA36MR57"/>
<evidence type="ECO:0000259" key="1">
    <source>
        <dbReference type="PROSITE" id="PS50234"/>
    </source>
</evidence>
<name>A0AA36MR57_9DINO</name>
<protein>
    <recommendedName>
        <fullName evidence="1">VWFA domain-containing protein</fullName>
    </recommendedName>
</protein>
<dbReference type="Pfam" id="PF00092">
    <property type="entry name" value="VWA"/>
    <property type="match status" value="1"/>
</dbReference>
<dbReference type="PANTHER" id="PTHR10579:SF156">
    <property type="entry name" value="VWFA DOMAIN-CONTAINING PROTEIN"/>
    <property type="match status" value="1"/>
</dbReference>
<gene>
    <name evidence="2" type="ORF">EVOR1521_LOCUS9822</name>
</gene>
<dbReference type="SUPFAM" id="SSF53300">
    <property type="entry name" value="vWA-like"/>
    <property type="match status" value="1"/>
</dbReference>
<dbReference type="InterPro" id="IPR002035">
    <property type="entry name" value="VWF_A"/>
</dbReference>
<accession>A0AA36MR57</accession>
<evidence type="ECO:0000313" key="2">
    <source>
        <dbReference type="EMBL" id="CAJ1382455.1"/>
    </source>
</evidence>
<dbReference type="PROSITE" id="PS50234">
    <property type="entry name" value="VWFA"/>
    <property type="match status" value="1"/>
</dbReference>
<feature type="domain" description="VWFA" evidence="1">
    <location>
        <begin position="31"/>
        <end position="204"/>
    </location>
</feature>
<reference evidence="2" key="1">
    <citation type="submission" date="2023-08" db="EMBL/GenBank/DDBJ databases">
        <authorList>
            <person name="Chen Y."/>
            <person name="Shah S."/>
            <person name="Dougan E. K."/>
            <person name="Thang M."/>
            <person name="Chan C."/>
        </authorList>
    </citation>
    <scope>NUCLEOTIDE SEQUENCE</scope>
</reference>
<comment type="caution">
    <text evidence="2">The sequence shown here is derived from an EMBL/GenBank/DDBJ whole genome shotgun (WGS) entry which is preliminary data.</text>
</comment>
<dbReference type="SMART" id="SM00327">
    <property type="entry name" value="VWA"/>
    <property type="match status" value="1"/>
</dbReference>
<dbReference type="EMBL" id="CAUJNA010000902">
    <property type="protein sequence ID" value="CAJ1382455.1"/>
    <property type="molecule type" value="Genomic_DNA"/>
</dbReference>
<evidence type="ECO:0000313" key="3">
    <source>
        <dbReference type="Proteomes" id="UP001178507"/>
    </source>
</evidence>
<dbReference type="PANTHER" id="PTHR10579">
    <property type="entry name" value="CALCIUM-ACTIVATED CHLORIDE CHANNEL REGULATOR"/>
    <property type="match status" value="1"/>
</dbReference>
<organism evidence="2 3">
    <name type="scientific">Effrenium voratum</name>
    <dbReference type="NCBI Taxonomy" id="2562239"/>
    <lineage>
        <taxon>Eukaryota</taxon>
        <taxon>Sar</taxon>
        <taxon>Alveolata</taxon>
        <taxon>Dinophyceae</taxon>
        <taxon>Suessiales</taxon>
        <taxon>Symbiodiniaceae</taxon>
        <taxon>Effrenium</taxon>
    </lineage>
</organism>